<evidence type="ECO:0000313" key="2">
    <source>
        <dbReference type="Proteomes" id="UP001054902"/>
    </source>
</evidence>
<protein>
    <submittedName>
        <fullName evidence="1">Uncharacterized protein</fullName>
    </submittedName>
</protein>
<dbReference type="PANTHER" id="PTHR21174">
    <property type="match status" value="1"/>
</dbReference>
<dbReference type="AlphaFoldDB" id="A0AAD3H3T1"/>
<organism evidence="1 2">
    <name type="scientific">Chaetoceros tenuissimus</name>
    <dbReference type="NCBI Taxonomy" id="426638"/>
    <lineage>
        <taxon>Eukaryota</taxon>
        <taxon>Sar</taxon>
        <taxon>Stramenopiles</taxon>
        <taxon>Ochrophyta</taxon>
        <taxon>Bacillariophyta</taxon>
        <taxon>Coscinodiscophyceae</taxon>
        <taxon>Chaetocerotophycidae</taxon>
        <taxon>Chaetocerotales</taxon>
        <taxon>Chaetocerotaceae</taxon>
        <taxon>Chaetoceros</taxon>
    </lineage>
</organism>
<name>A0AAD3H3T1_9STRA</name>
<dbReference type="PANTHER" id="PTHR21174:SF0">
    <property type="entry name" value="HD PHOSPHOHYDROLASE FAMILY PROTEIN-RELATED"/>
    <property type="match status" value="1"/>
</dbReference>
<dbReference type="SUPFAM" id="SSF109604">
    <property type="entry name" value="HD-domain/PDEase-like"/>
    <property type="match status" value="1"/>
</dbReference>
<dbReference type="InterPro" id="IPR009218">
    <property type="entry name" value="HD_phosphohydro"/>
</dbReference>
<sequence>MEDCKQKIRTLWISNSKNYVFPTNDEGKLSALRNRWDASIYFISKIDLDKFPKCETIINRWFHKLCDLHSEPDRYYHTLCHLEEMFALVDILLTQLKEDLSKHHSSCDCIDFNLYTGIVHQSIFFHDAIYNAKSATNEEDSAALFKQFANELSEAVDDSLTISKEIVMIIDKFIIATKSHVLDEDMNDVQIEFLKIFLDADMAVLGKQSDAYNYYAAMIRKEYQHVPHNVYCSKRAEILESFVGKIGQKEKTVFTNKYMLESLENRAVENLKNEISILKNGCIPDAC</sequence>
<gene>
    <name evidence="1" type="ORF">CTEN210_05752</name>
</gene>
<accession>A0AAD3H3T1</accession>
<proteinExistence type="predicted"/>
<reference evidence="1 2" key="1">
    <citation type="journal article" date="2021" name="Sci. Rep.">
        <title>The genome of the diatom Chaetoceros tenuissimus carries an ancient integrated fragment of an extant virus.</title>
        <authorList>
            <person name="Hongo Y."/>
            <person name="Kimura K."/>
            <person name="Takaki Y."/>
            <person name="Yoshida Y."/>
            <person name="Baba S."/>
            <person name="Kobayashi G."/>
            <person name="Nagasaki K."/>
            <person name="Hano T."/>
            <person name="Tomaru Y."/>
        </authorList>
    </citation>
    <scope>NUCLEOTIDE SEQUENCE [LARGE SCALE GENOMIC DNA]</scope>
    <source>
        <strain evidence="1 2">NIES-3715</strain>
    </source>
</reference>
<comment type="caution">
    <text evidence="1">The sequence shown here is derived from an EMBL/GenBank/DDBJ whole genome shotgun (WGS) entry which is preliminary data.</text>
</comment>
<evidence type="ECO:0000313" key="1">
    <source>
        <dbReference type="EMBL" id="GFH49276.1"/>
    </source>
</evidence>
<keyword evidence="2" id="KW-1185">Reference proteome</keyword>
<dbReference type="Proteomes" id="UP001054902">
    <property type="component" value="Unassembled WGS sequence"/>
</dbReference>
<dbReference type="EMBL" id="BLLK01000038">
    <property type="protein sequence ID" value="GFH49276.1"/>
    <property type="molecule type" value="Genomic_DNA"/>
</dbReference>